<organism evidence="2 3">
    <name type="scientific">Enterococcus hulanensis</name>
    <dbReference type="NCBI Taxonomy" id="2559929"/>
    <lineage>
        <taxon>Bacteria</taxon>
        <taxon>Bacillati</taxon>
        <taxon>Bacillota</taxon>
        <taxon>Bacilli</taxon>
        <taxon>Lactobacillales</taxon>
        <taxon>Enterococcaceae</taxon>
        <taxon>Enterococcus</taxon>
    </lineage>
</organism>
<evidence type="ECO:0000313" key="2">
    <source>
        <dbReference type="EMBL" id="MDT2599469.1"/>
    </source>
</evidence>
<keyword evidence="1" id="KW-0812">Transmembrane</keyword>
<gene>
    <name evidence="2" type="ORF">P7D85_06755</name>
</gene>
<reference evidence="2 3" key="1">
    <citation type="submission" date="2023-03" db="EMBL/GenBank/DDBJ databases">
        <authorList>
            <person name="Shen W."/>
            <person name="Cai J."/>
        </authorList>
    </citation>
    <scope>NUCLEOTIDE SEQUENCE [LARGE SCALE GENOMIC DNA]</scope>
    <source>
        <strain evidence="2 3">D6-4</strain>
    </source>
</reference>
<protein>
    <submittedName>
        <fullName evidence="2">Uncharacterized protein</fullName>
    </submittedName>
</protein>
<accession>A0ABU3EX69</accession>
<comment type="caution">
    <text evidence="2">The sequence shown here is derived from an EMBL/GenBank/DDBJ whole genome shotgun (WGS) entry which is preliminary data.</text>
</comment>
<sequence>MNEIFVVILLISLGIAAYILGWINCKTRMYSVLREAYDVQEAVEDKLVSRGWLECIQFFIDKLNI</sequence>
<keyword evidence="1" id="KW-1133">Transmembrane helix</keyword>
<keyword evidence="1" id="KW-0472">Membrane</keyword>
<keyword evidence="3" id="KW-1185">Reference proteome</keyword>
<evidence type="ECO:0000313" key="3">
    <source>
        <dbReference type="Proteomes" id="UP001252875"/>
    </source>
</evidence>
<feature type="transmembrane region" description="Helical" evidence="1">
    <location>
        <begin position="6"/>
        <end position="25"/>
    </location>
</feature>
<dbReference type="EMBL" id="JARPYI010000002">
    <property type="protein sequence ID" value="MDT2599469.1"/>
    <property type="molecule type" value="Genomic_DNA"/>
</dbReference>
<dbReference type="Proteomes" id="UP001252875">
    <property type="component" value="Unassembled WGS sequence"/>
</dbReference>
<name>A0ABU3EX69_9ENTE</name>
<dbReference type="RefSeq" id="WP_311822115.1">
    <property type="nucleotide sequence ID" value="NZ_JARPYF010000012.1"/>
</dbReference>
<proteinExistence type="predicted"/>
<evidence type="ECO:0000256" key="1">
    <source>
        <dbReference type="SAM" id="Phobius"/>
    </source>
</evidence>